<dbReference type="PANTHER" id="PTHR35038:SF6">
    <property type="entry name" value="SURFACE LOCALIZED DECAHEME CYTOCHROME C LIPOPROTEIN"/>
    <property type="match status" value="1"/>
</dbReference>
<organism evidence="5">
    <name type="scientific">Geobacter sp. (strain M21)</name>
    <dbReference type="NCBI Taxonomy" id="443144"/>
    <lineage>
        <taxon>Bacteria</taxon>
        <taxon>Pseudomonadati</taxon>
        <taxon>Thermodesulfobacteriota</taxon>
        <taxon>Desulfuromonadia</taxon>
        <taxon>Geobacterales</taxon>
        <taxon>Geobacteraceae</taxon>
        <taxon>Geobacter</taxon>
    </lineage>
</organism>
<gene>
    <name evidence="5" type="ordered locus">GM21_3111</name>
</gene>
<dbReference type="PROSITE" id="PS51257">
    <property type="entry name" value="PROKAR_LIPOPROTEIN"/>
    <property type="match status" value="1"/>
</dbReference>
<dbReference type="HOGENOM" id="CLU_1358816_0_0_7"/>
<feature type="domain" description="Doubled CXXCH motif" evidence="4">
    <location>
        <begin position="84"/>
        <end position="125"/>
    </location>
</feature>
<dbReference type="KEGG" id="gem:GM21_3111"/>
<dbReference type="Pfam" id="PF09699">
    <property type="entry name" value="Paired_CXXCH_1"/>
    <property type="match status" value="2"/>
</dbReference>
<evidence type="ECO:0000256" key="1">
    <source>
        <dbReference type="ARBA" id="ARBA00022729"/>
    </source>
</evidence>
<dbReference type="SUPFAM" id="SSF48695">
    <property type="entry name" value="Multiheme cytochromes"/>
    <property type="match status" value="1"/>
</dbReference>
<dbReference type="InterPro" id="IPR051829">
    <property type="entry name" value="Multiheme_Cytochr_ET"/>
</dbReference>
<evidence type="ECO:0000259" key="4">
    <source>
        <dbReference type="Pfam" id="PF09699"/>
    </source>
</evidence>
<feature type="region of interest" description="Disordered" evidence="2">
    <location>
        <begin position="59"/>
        <end position="82"/>
    </location>
</feature>
<feature type="domain" description="Doubled CXXCH motif" evidence="4">
    <location>
        <begin position="133"/>
        <end position="172"/>
    </location>
</feature>
<dbReference type="InterPro" id="IPR010177">
    <property type="entry name" value="Paired_CXXCH_1"/>
</dbReference>
<accession>C6E3E7</accession>
<dbReference type="Gene3D" id="3.90.10.10">
    <property type="entry name" value="Cytochrome C3"/>
    <property type="match status" value="1"/>
</dbReference>
<feature type="signal peptide" evidence="3">
    <location>
        <begin position="1"/>
        <end position="26"/>
    </location>
</feature>
<reference evidence="5" key="1">
    <citation type="submission" date="2009-07" db="EMBL/GenBank/DDBJ databases">
        <title>Complete sequence of Geobacter sp. M21.</title>
        <authorList>
            <consortium name="US DOE Joint Genome Institute"/>
            <person name="Lucas S."/>
            <person name="Copeland A."/>
            <person name="Lapidus A."/>
            <person name="Glavina del Rio T."/>
            <person name="Dalin E."/>
            <person name="Tice H."/>
            <person name="Bruce D."/>
            <person name="Goodwin L."/>
            <person name="Pitluck S."/>
            <person name="Saunders E."/>
            <person name="Brettin T."/>
            <person name="Detter J.C."/>
            <person name="Han C."/>
            <person name="Larimer F."/>
            <person name="Land M."/>
            <person name="Hauser L."/>
            <person name="Kyrpides N."/>
            <person name="Ovchinnikova G."/>
            <person name="Lovley D."/>
        </authorList>
    </citation>
    <scope>NUCLEOTIDE SEQUENCE [LARGE SCALE GENOMIC DNA]</scope>
    <source>
        <strain evidence="5">M21</strain>
    </source>
</reference>
<dbReference type="AlphaFoldDB" id="C6E3E7"/>
<dbReference type="OrthoDB" id="9783375at2"/>
<dbReference type="eggNOG" id="COG3005">
    <property type="taxonomic scope" value="Bacteria"/>
</dbReference>
<dbReference type="NCBIfam" id="TIGR01905">
    <property type="entry name" value="paired_CXXCH_1"/>
    <property type="match status" value="2"/>
</dbReference>
<evidence type="ECO:0000256" key="2">
    <source>
        <dbReference type="SAM" id="MobiDB-lite"/>
    </source>
</evidence>
<dbReference type="InterPro" id="IPR036280">
    <property type="entry name" value="Multihaem_cyt_sf"/>
</dbReference>
<feature type="chain" id="PRO_5002964665" evidence="3">
    <location>
        <begin position="27"/>
        <end position="204"/>
    </location>
</feature>
<sequence>MTAQPIRWRTLLGRGLLLLFCLAACGCDPVVRQKVLVTVLPGWPTFPAVEEVCRDQAEREAAARQEKETAAADASSVPAKRSEHLPFVEKRCSDCHNSNQGAGSASEEGLLVKPREELCFGCHKNLLNKPFHHGPAAVGDCLACHLPHDSANPALLVLSREKLCAKCHTERRKAQRMHDRFADKGLNCISCHDPHSGTTTYFLK</sequence>
<dbReference type="Gene3D" id="1.10.287.3080">
    <property type="match status" value="1"/>
</dbReference>
<keyword evidence="1 3" id="KW-0732">Signal</keyword>
<dbReference type="EMBL" id="CP001661">
    <property type="protein sequence ID" value="ACT19139.1"/>
    <property type="molecule type" value="Genomic_DNA"/>
</dbReference>
<dbReference type="PANTHER" id="PTHR35038">
    <property type="entry name" value="DISSIMILATORY SULFITE REDUCTASE SIRA"/>
    <property type="match status" value="1"/>
</dbReference>
<evidence type="ECO:0000313" key="5">
    <source>
        <dbReference type="EMBL" id="ACT19139.1"/>
    </source>
</evidence>
<evidence type="ECO:0000256" key="3">
    <source>
        <dbReference type="SAM" id="SignalP"/>
    </source>
</evidence>
<feature type="compositionally biased region" description="Basic and acidic residues" evidence="2">
    <location>
        <begin position="59"/>
        <end position="70"/>
    </location>
</feature>
<dbReference type="STRING" id="443144.GM21_3111"/>
<name>C6E3E7_GEOSM</name>
<proteinExistence type="predicted"/>
<protein>
    <submittedName>
        <fullName evidence="5">Cytochrome C family protein</fullName>
    </submittedName>
</protein>
<dbReference type="GO" id="GO:0016491">
    <property type="term" value="F:oxidoreductase activity"/>
    <property type="evidence" value="ECO:0007669"/>
    <property type="project" value="TreeGrafter"/>
</dbReference>